<evidence type="ECO:0000256" key="1">
    <source>
        <dbReference type="SAM" id="Phobius"/>
    </source>
</evidence>
<sequence length="68" mass="8073">MFLGIEIDLLIGVGIGFMFFMLAVLFLRERKERKYQERKLLFKLAWSDEQYASAQIVNRALEEERVTT</sequence>
<keyword evidence="1" id="KW-0812">Transmembrane</keyword>
<protein>
    <submittedName>
        <fullName evidence="2">Uncharacterized protein</fullName>
    </submittedName>
</protein>
<feature type="non-terminal residue" evidence="2">
    <location>
        <position position="68"/>
    </location>
</feature>
<proteinExistence type="predicted"/>
<accession>A0A0F8ZWW6</accession>
<comment type="caution">
    <text evidence="2">The sequence shown here is derived from an EMBL/GenBank/DDBJ whole genome shotgun (WGS) entry which is preliminary data.</text>
</comment>
<evidence type="ECO:0000313" key="2">
    <source>
        <dbReference type="EMBL" id="KKK64451.1"/>
    </source>
</evidence>
<dbReference type="EMBL" id="LAZR01061018">
    <property type="protein sequence ID" value="KKK64451.1"/>
    <property type="molecule type" value="Genomic_DNA"/>
</dbReference>
<keyword evidence="1" id="KW-1133">Transmembrane helix</keyword>
<keyword evidence="1" id="KW-0472">Membrane</keyword>
<gene>
    <name evidence="2" type="ORF">LCGC14_2984050</name>
</gene>
<reference evidence="2" key="1">
    <citation type="journal article" date="2015" name="Nature">
        <title>Complex archaea that bridge the gap between prokaryotes and eukaryotes.</title>
        <authorList>
            <person name="Spang A."/>
            <person name="Saw J.H."/>
            <person name="Jorgensen S.L."/>
            <person name="Zaremba-Niedzwiedzka K."/>
            <person name="Martijn J."/>
            <person name="Lind A.E."/>
            <person name="van Eijk R."/>
            <person name="Schleper C."/>
            <person name="Guy L."/>
            <person name="Ettema T.J."/>
        </authorList>
    </citation>
    <scope>NUCLEOTIDE SEQUENCE</scope>
</reference>
<dbReference type="AlphaFoldDB" id="A0A0F8ZWW6"/>
<name>A0A0F8ZWW6_9ZZZZ</name>
<organism evidence="2">
    <name type="scientific">marine sediment metagenome</name>
    <dbReference type="NCBI Taxonomy" id="412755"/>
    <lineage>
        <taxon>unclassified sequences</taxon>
        <taxon>metagenomes</taxon>
        <taxon>ecological metagenomes</taxon>
    </lineage>
</organism>
<feature type="transmembrane region" description="Helical" evidence="1">
    <location>
        <begin position="6"/>
        <end position="27"/>
    </location>
</feature>